<accession>A0A1L7XVN1</accession>
<dbReference type="Proteomes" id="UP000184330">
    <property type="component" value="Unassembled WGS sequence"/>
</dbReference>
<keyword evidence="2" id="KW-0378">Hydrolase</keyword>
<dbReference type="GO" id="GO:0006508">
    <property type="term" value="P:proteolysis"/>
    <property type="evidence" value="ECO:0007669"/>
    <property type="project" value="InterPro"/>
</dbReference>
<protein>
    <recommendedName>
        <fullName evidence="3">AB hydrolase-1 domain-containing protein</fullName>
    </recommendedName>
</protein>
<dbReference type="Pfam" id="PF00561">
    <property type="entry name" value="Abhydrolase_1"/>
    <property type="match status" value="1"/>
</dbReference>
<sequence length="292" mass="32286">MTTHQVVLSDGATLHVKVLGDNSPTKPLLIALHGAPGLSTHTEPEATFAFLATKFRVIVYDARGSGISDLKPPYTNERWIADVDEIRAWAGAEKFVLVGGSYGGFLSLDYALAFQHRLLALILRDTWAWGTRGMMNALKVSLTSDRIKVDPDRQTRMWTGILYDDQDYANAVAEMSALFQSPGIDPAQRKYSDPEALGETPQIHAATQNAAFSYNMPRFDVRSRLKDIMVPTLVIVGRHDLITPVAYSEEITNGIPNSQLAIFEKSGHNPGNDEPEAFQQRVLEFLSSARLL</sequence>
<feature type="domain" description="AB hydrolase-1" evidence="3">
    <location>
        <begin position="27"/>
        <end position="270"/>
    </location>
</feature>
<name>A0A1L7XVN1_9HELO</name>
<dbReference type="EMBL" id="FJOG01000065">
    <property type="protein sequence ID" value="CZR69114.1"/>
    <property type="molecule type" value="Genomic_DNA"/>
</dbReference>
<gene>
    <name evidence="4" type="ORF">PAC_19015</name>
</gene>
<dbReference type="PANTHER" id="PTHR43798:SF31">
    <property type="entry name" value="AB HYDROLASE SUPERFAMILY PROTEIN YCLE"/>
    <property type="match status" value="1"/>
</dbReference>
<proteinExistence type="inferred from homology"/>
<dbReference type="Gene3D" id="3.40.50.1820">
    <property type="entry name" value="alpha/beta hydrolase"/>
    <property type="match status" value="1"/>
</dbReference>
<dbReference type="InterPro" id="IPR029058">
    <property type="entry name" value="AB_hydrolase_fold"/>
</dbReference>
<dbReference type="InterPro" id="IPR002410">
    <property type="entry name" value="Peptidase_S33"/>
</dbReference>
<dbReference type="GO" id="GO:0016020">
    <property type="term" value="C:membrane"/>
    <property type="evidence" value="ECO:0007669"/>
    <property type="project" value="TreeGrafter"/>
</dbReference>
<dbReference type="AlphaFoldDB" id="A0A1L7XVN1"/>
<dbReference type="STRING" id="576137.A0A1L7XVN1"/>
<evidence type="ECO:0000313" key="5">
    <source>
        <dbReference type="Proteomes" id="UP000184330"/>
    </source>
</evidence>
<dbReference type="PANTHER" id="PTHR43798">
    <property type="entry name" value="MONOACYLGLYCEROL LIPASE"/>
    <property type="match status" value="1"/>
</dbReference>
<dbReference type="PRINTS" id="PR00793">
    <property type="entry name" value="PROAMNOPTASE"/>
</dbReference>
<evidence type="ECO:0000256" key="1">
    <source>
        <dbReference type="ARBA" id="ARBA00010088"/>
    </source>
</evidence>
<comment type="similarity">
    <text evidence="1">Belongs to the peptidase S33 family.</text>
</comment>
<dbReference type="SUPFAM" id="SSF53474">
    <property type="entry name" value="alpha/beta-Hydrolases"/>
    <property type="match status" value="1"/>
</dbReference>
<evidence type="ECO:0000259" key="3">
    <source>
        <dbReference type="Pfam" id="PF00561"/>
    </source>
</evidence>
<dbReference type="GO" id="GO:0008233">
    <property type="term" value="F:peptidase activity"/>
    <property type="evidence" value="ECO:0007669"/>
    <property type="project" value="InterPro"/>
</dbReference>
<reference evidence="4 5" key="1">
    <citation type="submission" date="2016-03" db="EMBL/GenBank/DDBJ databases">
        <authorList>
            <person name="Ploux O."/>
        </authorList>
    </citation>
    <scope>NUCLEOTIDE SEQUENCE [LARGE SCALE GENOMIC DNA]</scope>
    <source>
        <strain evidence="4 5">UAMH 11012</strain>
    </source>
</reference>
<dbReference type="InterPro" id="IPR000073">
    <property type="entry name" value="AB_hydrolase_1"/>
</dbReference>
<evidence type="ECO:0000256" key="2">
    <source>
        <dbReference type="ARBA" id="ARBA00022801"/>
    </source>
</evidence>
<dbReference type="InterPro" id="IPR050266">
    <property type="entry name" value="AB_hydrolase_sf"/>
</dbReference>
<dbReference type="OrthoDB" id="408373at2759"/>
<organism evidence="4 5">
    <name type="scientific">Phialocephala subalpina</name>
    <dbReference type="NCBI Taxonomy" id="576137"/>
    <lineage>
        <taxon>Eukaryota</taxon>
        <taxon>Fungi</taxon>
        <taxon>Dikarya</taxon>
        <taxon>Ascomycota</taxon>
        <taxon>Pezizomycotina</taxon>
        <taxon>Leotiomycetes</taxon>
        <taxon>Helotiales</taxon>
        <taxon>Mollisiaceae</taxon>
        <taxon>Phialocephala</taxon>
        <taxon>Phialocephala fortinii species complex</taxon>
    </lineage>
</organism>
<dbReference type="PRINTS" id="PR00111">
    <property type="entry name" value="ABHYDROLASE"/>
</dbReference>
<evidence type="ECO:0000313" key="4">
    <source>
        <dbReference type="EMBL" id="CZR69114.1"/>
    </source>
</evidence>
<keyword evidence="5" id="KW-1185">Reference proteome</keyword>